<keyword evidence="12" id="KW-1185">Reference proteome</keyword>
<evidence type="ECO:0000256" key="8">
    <source>
        <dbReference type="ARBA" id="ARBA00023136"/>
    </source>
</evidence>
<evidence type="ECO:0000256" key="4">
    <source>
        <dbReference type="ARBA" id="ARBA00022475"/>
    </source>
</evidence>
<dbReference type="GO" id="GO:0015920">
    <property type="term" value="P:lipopolysaccharide transport"/>
    <property type="evidence" value="ECO:0007669"/>
    <property type="project" value="TreeGrafter"/>
</dbReference>
<evidence type="ECO:0000259" key="10">
    <source>
        <dbReference type="PROSITE" id="PS51012"/>
    </source>
</evidence>
<evidence type="ECO:0000256" key="5">
    <source>
        <dbReference type="ARBA" id="ARBA00022519"/>
    </source>
</evidence>
<dbReference type="PANTHER" id="PTHR30413:SF8">
    <property type="entry name" value="TRANSPORT PERMEASE PROTEIN"/>
    <property type="match status" value="1"/>
</dbReference>
<organism evidence="11 12">
    <name type="scientific">Salana multivorans</name>
    <dbReference type="NCBI Taxonomy" id="120377"/>
    <lineage>
        <taxon>Bacteria</taxon>
        <taxon>Bacillati</taxon>
        <taxon>Actinomycetota</taxon>
        <taxon>Actinomycetes</taxon>
        <taxon>Micrococcales</taxon>
        <taxon>Beutenbergiaceae</taxon>
        <taxon>Salana</taxon>
    </lineage>
</organism>
<sequence length="279" mass="31602">MSSDTTRVTRRTSTLVSRPATVWQNRKILGLLVKRDLSVRYASSALGYVWSVLDPLLMSAVYWFVFTKIFNGRHVGQEPYVIFLIVALLPWTWFQNGVVDSSHALQSESRLVRSTALPRELWAIRVVLSKGTEFLFSIPVLVVLILFFKPAVNANLWMFPAAMITQVIFMVGLALLLAPATVLLRDVDPLIKIAMRFLFYVSPIIYGVEDILKMDTPGWMKELFLLNPMTGIISGYRAGFFDQPVDPKIYLTALVISVLTLLAGQIVFSRLERQVLKEM</sequence>
<evidence type="ECO:0000256" key="6">
    <source>
        <dbReference type="ARBA" id="ARBA00022692"/>
    </source>
</evidence>
<evidence type="ECO:0000256" key="2">
    <source>
        <dbReference type="ARBA" id="ARBA00007783"/>
    </source>
</evidence>
<protein>
    <recommendedName>
        <fullName evidence="9">Transport permease protein</fullName>
    </recommendedName>
</protein>
<evidence type="ECO:0000313" key="12">
    <source>
        <dbReference type="Proteomes" id="UP000275356"/>
    </source>
</evidence>
<keyword evidence="6 9" id="KW-0812">Transmembrane</keyword>
<feature type="transmembrane region" description="Helical" evidence="9">
    <location>
        <begin position="249"/>
        <end position="269"/>
    </location>
</feature>
<keyword evidence="7 9" id="KW-1133">Transmembrane helix</keyword>
<name>A0A3N2D7J4_9MICO</name>
<dbReference type="PROSITE" id="PS51012">
    <property type="entry name" value="ABC_TM2"/>
    <property type="match status" value="1"/>
</dbReference>
<comment type="caution">
    <text evidence="11">The sequence shown here is derived from an EMBL/GenBank/DDBJ whole genome shotgun (WGS) entry which is preliminary data.</text>
</comment>
<dbReference type="InterPro" id="IPR013525">
    <property type="entry name" value="ABC2_TM"/>
</dbReference>
<evidence type="ECO:0000256" key="9">
    <source>
        <dbReference type="RuleBase" id="RU361157"/>
    </source>
</evidence>
<feature type="transmembrane region" description="Helical" evidence="9">
    <location>
        <begin position="134"/>
        <end position="151"/>
    </location>
</feature>
<dbReference type="GO" id="GO:0140359">
    <property type="term" value="F:ABC-type transporter activity"/>
    <property type="evidence" value="ECO:0007669"/>
    <property type="project" value="InterPro"/>
</dbReference>
<gene>
    <name evidence="11" type="ORF">EDD28_0287</name>
</gene>
<keyword evidence="3 9" id="KW-0813">Transport</keyword>
<dbReference type="PANTHER" id="PTHR30413">
    <property type="entry name" value="INNER MEMBRANE TRANSPORT PERMEASE"/>
    <property type="match status" value="1"/>
</dbReference>
<feature type="transmembrane region" description="Helical" evidence="9">
    <location>
        <begin position="45"/>
        <end position="65"/>
    </location>
</feature>
<evidence type="ECO:0000256" key="7">
    <source>
        <dbReference type="ARBA" id="ARBA00022989"/>
    </source>
</evidence>
<comment type="similarity">
    <text evidence="2 9">Belongs to the ABC-2 integral membrane protein family.</text>
</comment>
<feature type="transmembrane region" description="Helical" evidence="9">
    <location>
        <begin position="190"/>
        <end position="208"/>
    </location>
</feature>
<accession>A0A3N2D7J4</accession>
<dbReference type="Pfam" id="PF01061">
    <property type="entry name" value="ABC2_membrane"/>
    <property type="match status" value="1"/>
</dbReference>
<proteinExistence type="inferred from homology"/>
<evidence type="ECO:0000313" key="11">
    <source>
        <dbReference type="EMBL" id="ROR95725.1"/>
    </source>
</evidence>
<reference evidence="11 12" key="1">
    <citation type="submission" date="2018-11" db="EMBL/GenBank/DDBJ databases">
        <title>Sequencing the genomes of 1000 actinobacteria strains.</title>
        <authorList>
            <person name="Klenk H.-P."/>
        </authorList>
    </citation>
    <scope>NUCLEOTIDE SEQUENCE [LARGE SCALE GENOMIC DNA]</scope>
    <source>
        <strain evidence="11 12">DSM 13521</strain>
    </source>
</reference>
<feature type="domain" description="ABC transmembrane type-2" evidence="10">
    <location>
        <begin position="46"/>
        <end position="271"/>
    </location>
</feature>
<dbReference type="Proteomes" id="UP000275356">
    <property type="component" value="Unassembled WGS sequence"/>
</dbReference>
<dbReference type="InterPro" id="IPR047817">
    <property type="entry name" value="ABC2_TM_bact-type"/>
</dbReference>
<keyword evidence="8 9" id="KW-0472">Membrane</keyword>
<comment type="subcellular location">
    <subcellularLocation>
        <location evidence="1">Cell inner membrane</location>
        <topology evidence="1">Multi-pass membrane protein</topology>
    </subcellularLocation>
    <subcellularLocation>
        <location evidence="9">Cell membrane</location>
        <topology evidence="9">Multi-pass membrane protein</topology>
    </subcellularLocation>
</comment>
<keyword evidence="4 9" id="KW-1003">Cell membrane</keyword>
<feature type="transmembrane region" description="Helical" evidence="9">
    <location>
        <begin position="157"/>
        <end position="178"/>
    </location>
</feature>
<dbReference type="GO" id="GO:0005886">
    <property type="term" value="C:plasma membrane"/>
    <property type="evidence" value="ECO:0007669"/>
    <property type="project" value="UniProtKB-SubCell"/>
</dbReference>
<dbReference type="EMBL" id="RKHQ01000001">
    <property type="protein sequence ID" value="ROR95725.1"/>
    <property type="molecule type" value="Genomic_DNA"/>
</dbReference>
<dbReference type="OrthoDB" id="9789409at2"/>
<evidence type="ECO:0000256" key="3">
    <source>
        <dbReference type="ARBA" id="ARBA00022448"/>
    </source>
</evidence>
<evidence type="ECO:0000256" key="1">
    <source>
        <dbReference type="ARBA" id="ARBA00004429"/>
    </source>
</evidence>
<dbReference type="AlphaFoldDB" id="A0A3N2D7J4"/>
<keyword evidence="5" id="KW-0997">Cell inner membrane</keyword>
<feature type="transmembrane region" description="Helical" evidence="9">
    <location>
        <begin position="80"/>
        <end position="99"/>
    </location>
</feature>